<feature type="transmembrane region" description="Helical" evidence="11">
    <location>
        <begin position="77"/>
        <end position="99"/>
    </location>
</feature>
<evidence type="ECO:0000313" key="14">
    <source>
        <dbReference type="WBParaSite" id="ALUE_0001534301-mRNA-1"/>
    </source>
</evidence>
<feature type="transmembrane region" description="Helical" evidence="11">
    <location>
        <begin position="152"/>
        <end position="173"/>
    </location>
</feature>
<feature type="transmembrane region" description="Helical" evidence="11">
    <location>
        <begin position="119"/>
        <end position="140"/>
    </location>
</feature>
<keyword evidence="3" id="KW-0813">Transport</keyword>
<evidence type="ECO:0000256" key="5">
    <source>
        <dbReference type="ARBA" id="ARBA00022692"/>
    </source>
</evidence>
<evidence type="ECO:0000256" key="1">
    <source>
        <dbReference type="ARBA" id="ARBA00001970"/>
    </source>
</evidence>
<evidence type="ECO:0000259" key="12">
    <source>
        <dbReference type="PROSITE" id="PS50939"/>
    </source>
</evidence>
<proteinExistence type="predicted"/>
<evidence type="ECO:0000256" key="3">
    <source>
        <dbReference type="ARBA" id="ARBA00022448"/>
    </source>
</evidence>
<dbReference type="Gene3D" id="1.20.120.1770">
    <property type="match status" value="1"/>
</dbReference>
<evidence type="ECO:0000313" key="13">
    <source>
        <dbReference type="Proteomes" id="UP000036681"/>
    </source>
</evidence>
<comment type="cofactor">
    <cofactor evidence="1">
        <name>heme b</name>
        <dbReference type="ChEBI" id="CHEBI:60344"/>
    </cofactor>
</comment>
<protein>
    <submittedName>
        <fullName evidence="14">Cytochrome b561 domain-containing protein</fullName>
    </submittedName>
</protein>
<dbReference type="FunFam" id="1.20.120.1770:FF:000001">
    <property type="entry name" value="Cytochrome b reductase 1"/>
    <property type="match status" value="1"/>
</dbReference>
<comment type="subcellular location">
    <subcellularLocation>
        <location evidence="2">Membrane</location>
        <topology evidence="2">Multi-pass membrane protein</topology>
    </subcellularLocation>
</comment>
<dbReference type="AlphaFoldDB" id="A0A9J2PZC7"/>
<evidence type="ECO:0000256" key="9">
    <source>
        <dbReference type="ARBA" id="ARBA00023004"/>
    </source>
</evidence>
<dbReference type="InterPro" id="IPR043205">
    <property type="entry name" value="CYB561/CYBRD1-like"/>
</dbReference>
<evidence type="ECO:0000256" key="4">
    <source>
        <dbReference type="ARBA" id="ARBA00022617"/>
    </source>
</evidence>
<dbReference type="PANTHER" id="PTHR10106">
    <property type="entry name" value="CYTOCHROME B561-RELATED"/>
    <property type="match status" value="1"/>
</dbReference>
<feature type="transmembrane region" description="Helical" evidence="11">
    <location>
        <begin position="197"/>
        <end position="224"/>
    </location>
</feature>
<name>A0A9J2PZC7_ASCLU</name>
<evidence type="ECO:0000256" key="8">
    <source>
        <dbReference type="ARBA" id="ARBA00022989"/>
    </source>
</evidence>
<feature type="transmembrane region" description="Helical" evidence="11">
    <location>
        <begin position="236"/>
        <end position="254"/>
    </location>
</feature>
<evidence type="ECO:0000256" key="2">
    <source>
        <dbReference type="ARBA" id="ARBA00004141"/>
    </source>
</evidence>
<dbReference type="Pfam" id="PF03188">
    <property type="entry name" value="Cytochrom_B561"/>
    <property type="match status" value="1"/>
</dbReference>
<keyword evidence="4" id="KW-0349">Heme</keyword>
<feature type="transmembrane region" description="Helical" evidence="11">
    <location>
        <begin position="274"/>
        <end position="296"/>
    </location>
</feature>
<dbReference type="GO" id="GO:0016020">
    <property type="term" value="C:membrane"/>
    <property type="evidence" value="ECO:0007669"/>
    <property type="project" value="UniProtKB-SubCell"/>
</dbReference>
<evidence type="ECO:0000256" key="10">
    <source>
        <dbReference type="ARBA" id="ARBA00023136"/>
    </source>
</evidence>
<organism evidence="13 14">
    <name type="scientific">Ascaris lumbricoides</name>
    <name type="common">Giant roundworm</name>
    <dbReference type="NCBI Taxonomy" id="6252"/>
    <lineage>
        <taxon>Eukaryota</taxon>
        <taxon>Metazoa</taxon>
        <taxon>Ecdysozoa</taxon>
        <taxon>Nematoda</taxon>
        <taxon>Chromadorea</taxon>
        <taxon>Rhabditida</taxon>
        <taxon>Spirurina</taxon>
        <taxon>Ascaridomorpha</taxon>
        <taxon>Ascaridoidea</taxon>
        <taxon>Ascarididae</taxon>
        <taxon>Ascaris</taxon>
    </lineage>
</organism>
<dbReference type="WBParaSite" id="ALUE_0001534301-mRNA-1">
    <property type="protein sequence ID" value="ALUE_0001534301-mRNA-1"/>
    <property type="gene ID" value="ALUE_0001534301"/>
</dbReference>
<keyword evidence="13" id="KW-1185">Reference proteome</keyword>
<dbReference type="PANTHER" id="PTHR10106:SF0">
    <property type="entry name" value="LD36721P"/>
    <property type="match status" value="1"/>
</dbReference>
<evidence type="ECO:0000256" key="7">
    <source>
        <dbReference type="ARBA" id="ARBA00022982"/>
    </source>
</evidence>
<dbReference type="InterPro" id="IPR006593">
    <property type="entry name" value="Cyt_b561/ferric_Rdtase_TM"/>
</dbReference>
<accession>A0A9J2PZC7</accession>
<sequence length="318" mass="36848">MSLLQESFQMLNDKQSMRLFNVMLASSQAFVTTGDYERIRPTFKREDCWIIEDSKRKTMSLLQESFQMLNDKQSMRLFNVMLASSQAFGGVAVFLVAIWMGGYEDGFAWSDDPERQFHYHPTFMTMGLIFLYGEALLVYRVFRNERKRFSKLLHLTLHTMVLIFMIIALKAVWDSHDYHRKDGELDPIPNLYSFHSWVGITVVTTYCIQYVSGFTTFFFPGLSIPMRQFVMPFHQAFGLGIFCFVAITASMGISERAAWHHTCWTQGKELCGEQAISNLLGLSILMYCASVVIIVLNPRWRRRPLPEEESLHQLTSTD</sequence>
<feature type="domain" description="Cytochrome b561" evidence="12">
    <location>
        <begin position="84"/>
        <end position="296"/>
    </location>
</feature>
<evidence type="ECO:0000256" key="6">
    <source>
        <dbReference type="ARBA" id="ARBA00022723"/>
    </source>
</evidence>
<keyword evidence="9" id="KW-0408">Iron</keyword>
<keyword evidence="5 11" id="KW-0812">Transmembrane</keyword>
<keyword evidence="8 11" id="KW-1133">Transmembrane helix</keyword>
<keyword evidence="6" id="KW-0479">Metal-binding</keyword>
<reference evidence="14" key="1">
    <citation type="submission" date="2023-03" db="UniProtKB">
        <authorList>
            <consortium name="WormBaseParasite"/>
        </authorList>
    </citation>
    <scope>IDENTIFICATION</scope>
</reference>
<evidence type="ECO:0000256" key="11">
    <source>
        <dbReference type="SAM" id="Phobius"/>
    </source>
</evidence>
<dbReference type="GO" id="GO:0016491">
    <property type="term" value="F:oxidoreductase activity"/>
    <property type="evidence" value="ECO:0007669"/>
    <property type="project" value="InterPro"/>
</dbReference>
<dbReference type="GO" id="GO:0046872">
    <property type="term" value="F:metal ion binding"/>
    <property type="evidence" value="ECO:0007669"/>
    <property type="project" value="UniProtKB-KW"/>
</dbReference>
<dbReference type="PROSITE" id="PS50939">
    <property type="entry name" value="CYTOCHROME_B561"/>
    <property type="match status" value="1"/>
</dbReference>
<dbReference type="SMART" id="SM00665">
    <property type="entry name" value="B561"/>
    <property type="match status" value="1"/>
</dbReference>
<dbReference type="Proteomes" id="UP000036681">
    <property type="component" value="Unplaced"/>
</dbReference>
<keyword evidence="10 11" id="KW-0472">Membrane</keyword>
<keyword evidence="7" id="KW-0249">Electron transport</keyword>